<dbReference type="AlphaFoldDB" id="A0A0M8ZSH5"/>
<reference evidence="2 3" key="1">
    <citation type="submission" date="2015-07" db="EMBL/GenBank/DDBJ databases">
        <title>The genome of Melipona quadrifasciata.</title>
        <authorList>
            <person name="Pan H."/>
            <person name="Kapheim K."/>
        </authorList>
    </citation>
    <scope>NUCLEOTIDE SEQUENCE [LARGE SCALE GENOMIC DNA]</scope>
    <source>
        <strain evidence="2">0111107301</strain>
        <tissue evidence="2">Whole body</tissue>
    </source>
</reference>
<feature type="region of interest" description="Disordered" evidence="1">
    <location>
        <begin position="1"/>
        <end position="20"/>
    </location>
</feature>
<sequence>MIGQYSSSHSKSRPRQWGNQSDYERNTFLKKRTLQERTNFRHMGLSGKFVPIFGRENSEQRRNTKRKIVTNVYQKFVQEIEIHVIFHDFQRWALEANEEIVDLIAVPGVWRPFNLHKKTYLLSGYFSGEVV</sequence>
<dbReference type="EMBL" id="KQ435872">
    <property type="protein sequence ID" value="KOX70225.1"/>
    <property type="molecule type" value="Genomic_DNA"/>
</dbReference>
<dbReference type="Proteomes" id="UP000053105">
    <property type="component" value="Unassembled WGS sequence"/>
</dbReference>
<proteinExistence type="predicted"/>
<organism evidence="2 3">
    <name type="scientific">Melipona quadrifasciata</name>
    <dbReference type="NCBI Taxonomy" id="166423"/>
    <lineage>
        <taxon>Eukaryota</taxon>
        <taxon>Metazoa</taxon>
        <taxon>Ecdysozoa</taxon>
        <taxon>Arthropoda</taxon>
        <taxon>Hexapoda</taxon>
        <taxon>Insecta</taxon>
        <taxon>Pterygota</taxon>
        <taxon>Neoptera</taxon>
        <taxon>Endopterygota</taxon>
        <taxon>Hymenoptera</taxon>
        <taxon>Apocrita</taxon>
        <taxon>Aculeata</taxon>
        <taxon>Apoidea</taxon>
        <taxon>Anthophila</taxon>
        <taxon>Apidae</taxon>
        <taxon>Melipona</taxon>
    </lineage>
</organism>
<name>A0A0M8ZSH5_9HYME</name>
<keyword evidence="3" id="KW-1185">Reference proteome</keyword>
<evidence type="ECO:0000313" key="2">
    <source>
        <dbReference type="EMBL" id="KOX70225.1"/>
    </source>
</evidence>
<protein>
    <submittedName>
        <fullName evidence="2">Uncharacterized protein</fullName>
    </submittedName>
</protein>
<evidence type="ECO:0000256" key="1">
    <source>
        <dbReference type="SAM" id="MobiDB-lite"/>
    </source>
</evidence>
<evidence type="ECO:0000313" key="3">
    <source>
        <dbReference type="Proteomes" id="UP000053105"/>
    </source>
</evidence>
<gene>
    <name evidence="2" type="ORF">WN51_05661</name>
</gene>
<accession>A0A0M8ZSH5</accession>